<proteinExistence type="predicted"/>
<dbReference type="Gene3D" id="3.40.50.1970">
    <property type="match status" value="1"/>
</dbReference>
<dbReference type="InterPro" id="IPR016205">
    <property type="entry name" value="Glycerol_DH"/>
</dbReference>
<organism evidence="11 12">
    <name type="scientific">Caproicibacter fermentans</name>
    <dbReference type="NCBI Taxonomy" id="2576756"/>
    <lineage>
        <taxon>Bacteria</taxon>
        <taxon>Bacillati</taxon>
        <taxon>Bacillota</taxon>
        <taxon>Clostridia</taxon>
        <taxon>Eubacteriales</taxon>
        <taxon>Acutalibacteraceae</taxon>
        <taxon>Caproicibacter</taxon>
    </lineage>
</organism>
<sequence>MTENKAVQISSGRYYQGRGALAVFPEEVQAHGESVLIITDRTVYPKVRDRVEPALRKVGIRFEIFWFDGFCAAGNYEAAAQAARRMKAAVVAGIGGGRIMDAAKIASDLCRVRSITVPTSAATCAATALLAVYYTDDGHFLGNYWPAYVPSTTIADLDVIVSDCPVRYNAAGIIDAMAKMPEITYNRRYTKFWSGNLYSGLACAGAGETYRFLLENGPQVLEKMRSKICDQQVENSVCAALSATGLISCLASGGKQAAISHCLYSFFCDCHPELTHDFLHGELVGASLTWQIMVNGEEERQAKELSGFLRKMDLPACLDDLGFRPDSAELRELYHYLQMKMPIEDDSALQRLRAFEEVLLHGFAPQGES</sequence>
<name>A0A7G8T9S4_9FIRM</name>
<feature type="binding site" evidence="9">
    <location>
        <begin position="97"/>
        <end position="101"/>
    </location>
    <ligand>
        <name>NAD(+)</name>
        <dbReference type="ChEBI" id="CHEBI:57540"/>
    </ligand>
</feature>
<dbReference type="KEGG" id="cfem:HCR03_17155"/>
<feature type="binding site" evidence="9">
    <location>
        <position position="40"/>
    </location>
    <ligand>
        <name>NAD(+)</name>
        <dbReference type="ChEBI" id="CHEBI:57540"/>
    </ligand>
</feature>
<dbReference type="Proteomes" id="UP000515909">
    <property type="component" value="Chromosome"/>
</dbReference>
<evidence type="ECO:0000256" key="6">
    <source>
        <dbReference type="ARBA" id="ARBA00040132"/>
    </source>
</evidence>
<reference evidence="11 12" key="1">
    <citation type="submission" date="2020-08" db="EMBL/GenBank/DDBJ databases">
        <title>The isolate Caproiciproducens sp. 7D4C2 produces n-caproate at mildly acidic conditions from hexoses: genome and rBOX comparison with related strains and chain-elongating bacteria.</title>
        <authorList>
            <person name="Esquivel-Elizondo S."/>
            <person name="Bagci C."/>
            <person name="Temovska M."/>
            <person name="Jeon B.S."/>
            <person name="Bessarab I."/>
            <person name="Williams R.B.H."/>
            <person name="Huson D.H."/>
            <person name="Angenent L.T."/>
        </authorList>
    </citation>
    <scope>NUCLEOTIDE SEQUENCE [LARGE SCALE GENOMIC DNA]</scope>
    <source>
        <strain evidence="11 12">7D4C2</strain>
    </source>
</reference>
<dbReference type="PIRSF" id="PIRSF000112">
    <property type="entry name" value="Glycerol_dehydrogenase"/>
    <property type="match status" value="1"/>
</dbReference>
<keyword evidence="8" id="KW-0862">Zinc</keyword>
<evidence type="ECO:0000256" key="2">
    <source>
        <dbReference type="ARBA" id="ARBA00023002"/>
    </source>
</evidence>
<dbReference type="Gene3D" id="1.20.1090.10">
    <property type="entry name" value="Dehydroquinate synthase-like - alpha domain"/>
    <property type="match status" value="1"/>
</dbReference>
<evidence type="ECO:0000256" key="9">
    <source>
        <dbReference type="PIRSR" id="PIRSR000112-3"/>
    </source>
</evidence>
<dbReference type="InterPro" id="IPR001670">
    <property type="entry name" value="ADH_Fe/GldA"/>
</dbReference>
<comment type="cofactor">
    <cofactor evidence="8">
        <name>Zn(2+)</name>
        <dbReference type="ChEBI" id="CHEBI:29105"/>
    </cofactor>
    <text evidence="8">Binds 1 zinc ion per subunit.</text>
</comment>
<evidence type="ECO:0000256" key="1">
    <source>
        <dbReference type="ARBA" id="ARBA00022723"/>
    </source>
</evidence>
<feature type="domain" description="Alcohol dehydrogenase iron-type/glycerol dehydrogenase GldA" evidence="10">
    <location>
        <begin position="13"/>
        <end position="156"/>
    </location>
</feature>
<feature type="binding site" evidence="9">
    <location>
        <position position="130"/>
    </location>
    <ligand>
        <name>NAD(+)</name>
        <dbReference type="ChEBI" id="CHEBI:57540"/>
    </ligand>
</feature>
<evidence type="ECO:0000256" key="7">
    <source>
        <dbReference type="ARBA" id="ARBA00049006"/>
    </source>
</evidence>
<feature type="binding site" evidence="8">
    <location>
        <position position="261"/>
    </location>
    <ligand>
        <name>glycerol</name>
        <dbReference type="ChEBI" id="CHEBI:17754"/>
    </ligand>
</feature>
<dbReference type="GO" id="GO:0008888">
    <property type="term" value="F:glycerol dehydrogenase (NAD+) activity"/>
    <property type="evidence" value="ECO:0007669"/>
    <property type="project" value="UniProtKB-EC"/>
</dbReference>
<keyword evidence="3 9" id="KW-0520">NAD</keyword>
<feature type="binding site" evidence="9">
    <location>
        <position position="134"/>
    </location>
    <ligand>
        <name>NAD(+)</name>
        <dbReference type="ChEBI" id="CHEBI:57540"/>
    </ligand>
</feature>
<gene>
    <name evidence="11" type="ORF">HCR03_17155</name>
</gene>
<dbReference type="SUPFAM" id="SSF56796">
    <property type="entry name" value="Dehydroquinate synthase-like"/>
    <property type="match status" value="1"/>
</dbReference>
<keyword evidence="1 8" id="KW-0479">Metal-binding</keyword>
<dbReference type="Pfam" id="PF00465">
    <property type="entry name" value="Fe-ADH"/>
    <property type="match status" value="1"/>
</dbReference>
<feature type="binding site" evidence="8">
    <location>
        <position position="280"/>
    </location>
    <ligand>
        <name>glycerol</name>
        <dbReference type="ChEBI" id="CHEBI:17754"/>
    </ligand>
</feature>
<accession>A0A7G8T9S4</accession>
<protein>
    <recommendedName>
        <fullName evidence="6">Glycerol dehydrogenase</fullName>
        <ecNumber evidence="5">1.1.1.6</ecNumber>
    </recommendedName>
</protein>
<dbReference type="PANTHER" id="PTHR43616">
    <property type="entry name" value="GLYCEROL DEHYDROGENASE"/>
    <property type="match status" value="1"/>
</dbReference>
<dbReference type="PANTHER" id="PTHR43616:SF5">
    <property type="entry name" value="GLYCEROL DEHYDROGENASE 1"/>
    <property type="match status" value="1"/>
</dbReference>
<dbReference type="EC" id="1.1.1.6" evidence="5"/>
<feature type="binding site" evidence="8">
    <location>
        <position position="175"/>
    </location>
    <ligand>
        <name>glycerol</name>
        <dbReference type="ChEBI" id="CHEBI:17754"/>
    </ligand>
</feature>
<comment type="pathway">
    <text evidence="4">Polyol metabolism; glycerol fermentation; glycerone phosphate from glycerol (oxidative route): step 1/2.</text>
</comment>
<dbReference type="GO" id="GO:0046872">
    <property type="term" value="F:metal ion binding"/>
    <property type="evidence" value="ECO:0007669"/>
    <property type="project" value="UniProtKB-KW"/>
</dbReference>
<evidence type="ECO:0000256" key="5">
    <source>
        <dbReference type="ARBA" id="ARBA00039147"/>
    </source>
</evidence>
<dbReference type="EMBL" id="CP060286">
    <property type="protein sequence ID" value="QNK40365.1"/>
    <property type="molecule type" value="Genomic_DNA"/>
</dbReference>
<comment type="catalytic activity">
    <reaction evidence="7">
        <text>glycerol + NAD(+) = dihydroxyacetone + NADH + H(+)</text>
        <dbReference type="Rhea" id="RHEA:13769"/>
        <dbReference type="ChEBI" id="CHEBI:15378"/>
        <dbReference type="ChEBI" id="CHEBI:16016"/>
        <dbReference type="ChEBI" id="CHEBI:17754"/>
        <dbReference type="ChEBI" id="CHEBI:57540"/>
        <dbReference type="ChEBI" id="CHEBI:57945"/>
        <dbReference type="EC" id="1.1.1.6"/>
    </reaction>
</comment>
<evidence type="ECO:0000256" key="8">
    <source>
        <dbReference type="PIRSR" id="PIRSR000112-1"/>
    </source>
</evidence>
<dbReference type="RefSeq" id="WP_066645216.1">
    <property type="nucleotide sequence ID" value="NZ_CP060286.1"/>
</dbReference>
<evidence type="ECO:0000256" key="4">
    <source>
        <dbReference type="ARBA" id="ARBA00037918"/>
    </source>
</evidence>
<evidence type="ECO:0000313" key="11">
    <source>
        <dbReference type="EMBL" id="QNK40365.1"/>
    </source>
</evidence>
<keyword evidence="2" id="KW-0560">Oxidoreductase</keyword>
<dbReference type="AlphaFoldDB" id="A0A7G8T9S4"/>
<evidence type="ECO:0000256" key="3">
    <source>
        <dbReference type="ARBA" id="ARBA00023027"/>
    </source>
</evidence>
<evidence type="ECO:0000313" key="12">
    <source>
        <dbReference type="Proteomes" id="UP000515909"/>
    </source>
</evidence>
<evidence type="ECO:0000259" key="10">
    <source>
        <dbReference type="Pfam" id="PF00465"/>
    </source>
</evidence>